<name>A0A9Q0XZG8_9SAUR</name>
<evidence type="ECO:0000256" key="9">
    <source>
        <dbReference type="SAM" id="Coils"/>
    </source>
</evidence>
<keyword evidence="4 9" id="KW-0175">Coiled coil</keyword>
<evidence type="ECO:0000256" key="6">
    <source>
        <dbReference type="ARBA" id="ARBA00060869"/>
    </source>
</evidence>
<accession>A0A9Q0XZG8</accession>
<organism evidence="12 13">
    <name type="scientific">Phrynocephalus forsythii</name>
    <dbReference type="NCBI Taxonomy" id="171643"/>
    <lineage>
        <taxon>Eukaryota</taxon>
        <taxon>Metazoa</taxon>
        <taxon>Chordata</taxon>
        <taxon>Craniata</taxon>
        <taxon>Vertebrata</taxon>
        <taxon>Euteleostomi</taxon>
        <taxon>Lepidosauria</taxon>
        <taxon>Squamata</taxon>
        <taxon>Bifurcata</taxon>
        <taxon>Unidentata</taxon>
        <taxon>Episquamata</taxon>
        <taxon>Toxicofera</taxon>
        <taxon>Iguania</taxon>
        <taxon>Acrodonta</taxon>
        <taxon>Agamidae</taxon>
        <taxon>Agaminae</taxon>
        <taxon>Phrynocephalus</taxon>
    </lineage>
</organism>
<evidence type="ECO:0000256" key="1">
    <source>
        <dbReference type="ARBA" id="ARBA00004300"/>
    </source>
</evidence>
<feature type="domain" description="C2" evidence="11">
    <location>
        <begin position="145"/>
        <end position="266"/>
    </location>
</feature>
<dbReference type="InterPro" id="IPR035892">
    <property type="entry name" value="C2_domain_sf"/>
</dbReference>
<dbReference type="EMBL" id="JAPFRF010000004">
    <property type="protein sequence ID" value="KAJ7335659.1"/>
    <property type="molecule type" value="Genomic_DNA"/>
</dbReference>
<feature type="compositionally biased region" description="Polar residues" evidence="10">
    <location>
        <begin position="576"/>
        <end position="589"/>
    </location>
</feature>
<dbReference type="PANTHER" id="PTHR21574:SF0">
    <property type="entry name" value="CENTROSOMAL PROTEIN OF 120 KDA"/>
    <property type="match status" value="1"/>
</dbReference>
<feature type="compositionally biased region" description="Basic and acidic residues" evidence="10">
    <location>
        <begin position="106"/>
        <end position="123"/>
    </location>
</feature>
<comment type="similarity">
    <text evidence="6">Belongs to the CEP120 family.</text>
</comment>
<reference evidence="12" key="1">
    <citation type="journal article" date="2023" name="DNA Res.">
        <title>Chromosome-level genome assembly of Phrynocephalus forsythii using third-generation DNA sequencing and Hi-C analysis.</title>
        <authorList>
            <person name="Qi Y."/>
            <person name="Zhao W."/>
            <person name="Zhao Y."/>
            <person name="Niu C."/>
            <person name="Cao S."/>
            <person name="Zhang Y."/>
        </authorList>
    </citation>
    <scope>NUCLEOTIDE SEQUENCE</scope>
    <source>
        <tissue evidence="12">Muscle</tissue>
    </source>
</reference>
<dbReference type="Gene3D" id="2.60.40.150">
    <property type="entry name" value="C2 domain"/>
    <property type="match status" value="1"/>
</dbReference>
<dbReference type="GO" id="GO:1903724">
    <property type="term" value="P:positive regulation of centriole elongation"/>
    <property type="evidence" value="ECO:0007669"/>
    <property type="project" value="TreeGrafter"/>
</dbReference>
<dbReference type="PROSITE" id="PS50004">
    <property type="entry name" value="C2"/>
    <property type="match status" value="2"/>
</dbReference>
<evidence type="ECO:0000256" key="5">
    <source>
        <dbReference type="ARBA" id="ARBA00023212"/>
    </source>
</evidence>
<gene>
    <name evidence="12" type="ORF">JRQ81_013600</name>
</gene>
<protein>
    <recommendedName>
        <fullName evidence="7">Centrosomal protein of 120 kDa</fullName>
    </recommendedName>
    <alternativeName>
        <fullName evidence="8">Coiled-coil domain-containing protein 100</fullName>
    </alternativeName>
</protein>
<keyword evidence="5" id="KW-0206">Cytoskeleton</keyword>
<evidence type="ECO:0000256" key="3">
    <source>
        <dbReference type="ARBA" id="ARBA00022737"/>
    </source>
</evidence>
<dbReference type="Pfam" id="PF12416">
    <property type="entry name" value="DUF3668"/>
    <property type="match status" value="1"/>
</dbReference>
<keyword evidence="13" id="KW-1185">Reference proteome</keyword>
<evidence type="ECO:0000313" key="12">
    <source>
        <dbReference type="EMBL" id="KAJ7335659.1"/>
    </source>
</evidence>
<dbReference type="GO" id="GO:0032880">
    <property type="term" value="P:regulation of protein localization"/>
    <property type="evidence" value="ECO:0007669"/>
    <property type="project" value="UniProtKB-ARBA"/>
</dbReference>
<feature type="domain" description="C2" evidence="11">
    <location>
        <begin position="585"/>
        <end position="714"/>
    </location>
</feature>
<evidence type="ECO:0000259" key="11">
    <source>
        <dbReference type="PROSITE" id="PS50004"/>
    </source>
</evidence>
<comment type="subcellular location">
    <subcellularLocation>
        <location evidence="1">Cytoplasm</location>
        <location evidence="1">Cytoskeleton</location>
        <location evidence="1">Microtubule organizing center</location>
        <location evidence="1">Centrosome</location>
    </subcellularLocation>
</comment>
<dbReference type="Pfam" id="PF00168">
    <property type="entry name" value="C2"/>
    <property type="match status" value="1"/>
</dbReference>
<dbReference type="InterPro" id="IPR022136">
    <property type="entry name" value="DUF3668"/>
</dbReference>
<dbReference type="FunFam" id="2.60.40.150:FF:000112">
    <property type="entry name" value="centrosomal protein of 120 kDa isoform X1"/>
    <property type="match status" value="1"/>
</dbReference>
<evidence type="ECO:0000256" key="4">
    <source>
        <dbReference type="ARBA" id="ARBA00023054"/>
    </source>
</evidence>
<proteinExistence type="inferred from homology"/>
<feature type="compositionally biased region" description="Polar residues" evidence="10">
    <location>
        <begin position="530"/>
        <end position="543"/>
    </location>
</feature>
<dbReference type="SUPFAM" id="SSF49562">
    <property type="entry name" value="C2 domain (Calcium/lipid-binding domain, CaLB)"/>
    <property type="match status" value="1"/>
</dbReference>
<evidence type="ECO:0000256" key="10">
    <source>
        <dbReference type="SAM" id="MobiDB-lite"/>
    </source>
</evidence>
<keyword evidence="2" id="KW-0963">Cytoplasm</keyword>
<dbReference type="GO" id="GO:0022027">
    <property type="term" value="P:interkinetic nuclear migration"/>
    <property type="evidence" value="ECO:0007669"/>
    <property type="project" value="TreeGrafter"/>
</dbReference>
<feature type="compositionally biased region" description="Basic and acidic residues" evidence="10">
    <location>
        <begin position="56"/>
        <end position="82"/>
    </location>
</feature>
<dbReference type="InterPro" id="IPR039893">
    <property type="entry name" value="CEP120-like"/>
</dbReference>
<sequence>MQQTWGTSGVSEVAKRRKTGEHGIWDFRRAAVSPILHRWATYVFKVAADLPLDPEQRQEAKTEEPEVEGRSSRAAPWRREELLSGDQVETASEARKGARGGGTGEKSLRDGLGRWGLARERPASGRGEPSCLTETSLPPTRGRQGTGRVRLGNMGTRAPDQLLIVVSILEGRYFPKRPKHTLVVEAKFDGEQLATDPVEHTDHPEFATELAWELDRKAFHQHRLHRTPIKLQCFAMDSLSVAKEAIGYIVLDLRTVQERKQPPKWYPLLSNRYTKFKPELQLSVMLEADTKASMDGFKAKEAPPRDITVVRQLPGLDPKNLVAVLNEQEGYHQIGPAEYCRDYFVLSVTVAFAAQLEQLIPTTMKLPERQPEFFFYYSLLGNDVTNEPFTNLMNPNFEPERASVRIRSSIEVLRAYFLAHSKLQIHLCCGDQSLGSAEILLTGLLKKGSVEISQQPVVIEGAFILVPPNRARQKLPSVPLDMAPTVGVSVSLQKDSKASQSVLQLASKSEPENVKRTLSPVHDQEKSPEHNSNNLPPRSQNSPPVKEDATESEVESLQYDRNQKPQKKVLNARVPASQSQHVNTSESNTGQKIAVPAAAHHFCFSLDLRSILNLDTGFSVNCMLRYSYPFFGSAAPIMTNPPVEVRKHMEVFLPQSYCAFDFATMPHQLQDTFFRLPLLVELWHKDKTSKDLLLGIARLQLSHVLTMEKTRFLGAKGEQCWRQTFSETIPVTAVQGPSNKIADLSYTVTLEDYGLVKMHEIVVSDSSPSLGANEPPPPQLHNVAEVPPEPRETLEYKAALELEMWKEAQEDIFENQLKKKELAHMQALAEEWRKRDREREALVKKKVAEYSVLEEKLQKTLTDLEKREKQLVSAETELQRLKKELQAEHERNRQELEDAMRRIKEECAHQVELERSRIRQLEEDKVRLHQQLYEAESKHKALEKEFQQYKEQQSSKPEIRLQSEINILTLEKGDLERKLESATKAKLHYKQQWARALKELARLKQREQESAMARLKKQQQELEHMRLRYLAAEEKELGKAQRQELEDIRNELNRLKQEEDKKQTQDVLGAQLHNSHSRQADESLDDYLARLIDERDTLLRTGVYNHEDHIVSELDRQISEVLAKRSRSK</sequence>
<dbReference type="InterPro" id="IPR000008">
    <property type="entry name" value="C2_dom"/>
</dbReference>
<feature type="region of interest" description="Disordered" evidence="10">
    <location>
        <begin position="501"/>
        <end position="589"/>
    </location>
</feature>
<comment type="caution">
    <text evidence="12">The sequence shown here is derived from an EMBL/GenBank/DDBJ whole genome shotgun (WGS) entry which is preliminary data.</text>
</comment>
<dbReference type="Proteomes" id="UP001142489">
    <property type="component" value="Unassembled WGS sequence"/>
</dbReference>
<evidence type="ECO:0000256" key="7">
    <source>
        <dbReference type="ARBA" id="ARBA00071268"/>
    </source>
</evidence>
<keyword evidence="3" id="KW-0677">Repeat</keyword>
<evidence type="ECO:0000256" key="2">
    <source>
        <dbReference type="ARBA" id="ARBA00022490"/>
    </source>
</evidence>
<evidence type="ECO:0000313" key="13">
    <source>
        <dbReference type="Proteomes" id="UP001142489"/>
    </source>
</evidence>
<evidence type="ECO:0000256" key="8">
    <source>
        <dbReference type="ARBA" id="ARBA00076226"/>
    </source>
</evidence>
<feature type="coiled-coil region" evidence="9">
    <location>
        <begin position="847"/>
        <end position="1065"/>
    </location>
</feature>
<feature type="region of interest" description="Disordered" evidence="10">
    <location>
        <begin position="766"/>
        <end position="785"/>
    </location>
</feature>
<dbReference type="PANTHER" id="PTHR21574">
    <property type="entry name" value="CENTROSOMAL PROTEIN OF 120 KDA"/>
    <property type="match status" value="1"/>
</dbReference>
<dbReference type="AlphaFoldDB" id="A0A9Q0XZG8"/>
<feature type="region of interest" description="Disordered" evidence="10">
    <location>
        <begin position="56"/>
        <end position="154"/>
    </location>
</feature>
<dbReference type="OrthoDB" id="332250at2759"/>
<dbReference type="GO" id="GO:0005813">
    <property type="term" value="C:centrosome"/>
    <property type="evidence" value="ECO:0007669"/>
    <property type="project" value="UniProtKB-SubCell"/>
</dbReference>